<feature type="transmembrane region" description="Helical" evidence="7">
    <location>
        <begin position="46"/>
        <end position="68"/>
    </location>
</feature>
<dbReference type="KEGG" id="kle:AO703_10645"/>
<dbReference type="InterPro" id="IPR022520">
    <property type="entry name" value="Glu/GABA_antiporter_put"/>
</dbReference>
<dbReference type="OrthoDB" id="3185104at2"/>
<evidence type="ECO:0000313" key="8">
    <source>
        <dbReference type="EMBL" id="ALR76737.1"/>
    </source>
</evidence>
<feature type="transmembrane region" description="Helical" evidence="7">
    <location>
        <begin position="132"/>
        <end position="152"/>
    </location>
</feature>
<feature type="transmembrane region" description="Helical" evidence="7">
    <location>
        <begin position="413"/>
        <end position="435"/>
    </location>
</feature>
<evidence type="ECO:0000313" key="9">
    <source>
        <dbReference type="Proteomes" id="UP000069162"/>
    </source>
</evidence>
<keyword evidence="6 7" id="KW-0472">Membrane</keyword>
<feature type="transmembrane region" description="Helical" evidence="7">
    <location>
        <begin position="206"/>
        <end position="228"/>
    </location>
</feature>
<keyword evidence="2" id="KW-0813">Transport</keyword>
<feature type="transmembrane region" description="Helical" evidence="7">
    <location>
        <begin position="292"/>
        <end position="315"/>
    </location>
</feature>
<feature type="transmembrane region" description="Helical" evidence="7">
    <location>
        <begin position="89"/>
        <end position="120"/>
    </location>
</feature>
<organism evidence="8 9">
    <name type="scientific">[Enterobacter] lignolyticus</name>
    <dbReference type="NCBI Taxonomy" id="1334193"/>
    <lineage>
        <taxon>Bacteria</taxon>
        <taxon>Pseudomonadati</taxon>
        <taxon>Pseudomonadota</taxon>
        <taxon>Gammaproteobacteria</taxon>
        <taxon>Enterobacterales</taxon>
        <taxon>Enterobacteriaceae</taxon>
        <taxon>Pluralibacter</taxon>
    </lineage>
</organism>
<sequence>MSSQSSSKPALTAVTLGAGTFAMMNITTVVSLRGLAAEAEYGLAAVFFYLFAALCFLVPVSLCAAELATGWPQKGGVFRWIGQAFGDRFGLLAIFLQWLATTICFPTMLIFTAVALAYALPLPGADAQLASSALYTLIVVLIVYWLATWINLHGVKSASRISAIAGIIGTLIPAAVLIGCGILYVARGNPVHFALGWHALCPDITSLHNLVLAASVFLFYSGMEINAVHVRELHNASRNYPLAVGISALITVMVLVLGTLTISALIPADRINLVQSLQIAYDLLFISLGVPWLGHVVALMVAVGVLGQVTMIVAGPSRGLFEVGREGYLPGWLQAANRNGVQRNILLLQGAIVTLMAIALVCLPSVQAAFQILGQLAAILYLLMYILLFAAVITLRYTQPDTPRPYRIPGGRVGIWLVAGVGLAAALLAFALSFIPPDQIPVGSPALYVLLLLAGTVGFIALPLLLYAYSRRQ</sequence>
<evidence type="ECO:0000256" key="6">
    <source>
        <dbReference type="ARBA" id="ARBA00023136"/>
    </source>
</evidence>
<dbReference type="GO" id="GO:0022857">
    <property type="term" value="F:transmembrane transporter activity"/>
    <property type="evidence" value="ECO:0007669"/>
    <property type="project" value="InterPro"/>
</dbReference>
<dbReference type="Pfam" id="PF13520">
    <property type="entry name" value="AA_permease_2"/>
    <property type="match status" value="1"/>
</dbReference>
<gene>
    <name evidence="8" type="ORF">AO703_10645</name>
</gene>
<dbReference type="Proteomes" id="UP000069162">
    <property type="component" value="Chromosome"/>
</dbReference>
<dbReference type="NCBIfam" id="TIGR03813">
    <property type="entry name" value="put_Glu_GABA_T"/>
    <property type="match status" value="1"/>
</dbReference>
<feature type="transmembrane region" description="Helical" evidence="7">
    <location>
        <begin position="240"/>
        <end position="266"/>
    </location>
</feature>
<protein>
    <submittedName>
        <fullName evidence="8">Amino acid transporter</fullName>
    </submittedName>
</protein>
<dbReference type="RefSeq" id="WP_062741184.1">
    <property type="nucleotide sequence ID" value="NZ_CP012871.1"/>
</dbReference>
<dbReference type="AlphaFoldDB" id="A0A806XCL8"/>
<keyword evidence="4 7" id="KW-0812">Transmembrane</keyword>
<feature type="transmembrane region" description="Helical" evidence="7">
    <location>
        <begin position="345"/>
        <end position="366"/>
    </location>
</feature>
<dbReference type="PANTHER" id="PTHR42770:SF15">
    <property type="entry name" value="GLUTAMATE_GAMMA-AMINOBUTYRATE ANTIPORTER-RELATED"/>
    <property type="match status" value="1"/>
</dbReference>
<dbReference type="InterPro" id="IPR050367">
    <property type="entry name" value="APC_superfamily"/>
</dbReference>
<evidence type="ECO:0000256" key="4">
    <source>
        <dbReference type="ARBA" id="ARBA00022692"/>
    </source>
</evidence>
<feature type="transmembrane region" description="Helical" evidence="7">
    <location>
        <begin position="164"/>
        <end position="186"/>
    </location>
</feature>
<dbReference type="GO" id="GO:0005886">
    <property type="term" value="C:plasma membrane"/>
    <property type="evidence" value="ECO:0007669"/>
    <property type="project" value="UniProtKB-SubCell"/>
</dbReference>
<dbReference type="PANTHER" id="PTHR42770">
    <property type="entry name" value="AMINO ACID TRANSPORTER-RELATED"/>
    <property type="match status" value="1"/>
</dbReference>
<feature type="transmembrane region" description="Helical" evidence="7">
    <location>
        <begin position="447"/>
        <end position="469"/>
    </location>
</feature>
<evidence type="ECO:0000256" key="7">
    <source>
        <dbReference type="SAM" id="Phobius"/>
    </source>
</evidence>
<accession>A0A806XCL8</accession>
<evidence type="ECO:0000256" key="2">
    <source>
        <dbReference type="ARBA" id="ARBA00022448"/>
    </source>
</evidence>
<keyword evidence="3" id="KW-1003">Cell membrane</keyword>
<comment type="subcellular location">
    <subcellularLocation>
        <location evidence="1">Cell membrane</location>
        <topology evidence="1">Multi-pass membrane protein</topology>
    </subcellularLocation>
</comment>
<proteinExistence type="predicted"/>
<name>A0A806XCL8_9ENTR</name>
<evidence type="ECO:0000256" key="5">
    <source>
        <dbReference type="ARBA" id="ARBA00022989"/>
    </source>
</evidence>
<dbReference type="EMBL" id="CP012871">
    <property type="protein sequence ID" value="ALR76737.1"/>
    <property type="molecule type" value="Genomic_DNA"/>
</dbReference>
<evidence type="ECO:0000256" key="1">
    <source>
        <dbReference type="ARBA" id="ARBA00004651"/>
    </source>
</evidence>
<dbReference type="InterPro" id="IPR002293">
    <property type="entry name" value="AA/rel_permease1"/>
</dbReference>
<evidence type="ECO:0000256" key="3">
    <source>
        <dbReference type="ARBA" id="ARBA00022475"/>
    </source>
</evidence>
<dbReference type="PIRSF" id="PIRSF006060">
    <property type="entry name" value="AA_transporter"/>
    <property type="match status" value="1"/>
</dbReference>
<dbReference type="Gene3D" id="1.20.1740.10">
    <property type="entry name" value="Amino acid/polyamine transporter I"/>
    <property type="match status" value="1"/>
</dbReference>
<feature type="transmembrane region" description="Helical" evidence="7">
    <location>
        <begin position="372"/>
        <end position="393"/>
    </location>
</feature>
<reference evidence="9" key="1">
    <citation type="submission" date="2015-10" db="EMBL/GenBank/DDBJ databases">
        <title>Complete Genome Sequencing of Klebsiella sp. strain G5.</title>
        <authorList>
            <person name="Chan K.-G."/>
            <person name="Chen J.-W."/>
        </authorList>
    </citation>
    <scope>NUCLEOTIDE SEQUENCE [LARGE SCALE GENOMIC DNA]</scope>
    <source>
        <strain evidence="9">G5</strain>
    </source>
</reference>
<keyword evidence="5 7" id="KW-1133">Transmembrane helix</keyword>